<sequence>MRNNIIKLDRLRFKTAESRITNYFEKRYNFSPVISESLTSDTLFFNTVFGNNKRSDGQIIYYAVSNKEPAGKPLKDCQYVKLILTLHDKNDADYREKHGLKELKLRIIKRICDEAVLQGACLTHEDIAELLFLDRTTVGLYIRALEKRNQYVQTRANFTDQSKKYTHKEQIIKLLLMNISETEITQRTNHNLSAVENYIRDFLRISLLYQEGKPEAAICRFTANSPALVREYIALYQRLEKDQYHKDSLNKKLLLYRIDLDSDLSQFNTSPFKKNILQEVRICI</sequence>
<evidence type="ECO:0000313" key="2">
    <source>
        <dbReference type="Proteomes" id="UP000094056"/>
    </source>
</evidence>
<evidence type="ECO:0000313" key="1">
    <source>
        <dbReference type="EMBL" id="ODS30663.1"/>
    </source>
</evidence>
<dbReference type="Proteomes" id="UP000094056">
    <property type="component" value="Unassembled WGS sequence"/>
</dbReference>
<dbReference type="InterPro" id="IPR012872">
    <property type="entry name" value="DUF1670"/>
</dbReference>
<gene>
    <name evidence="1" type="ORF">SCARUB_04233</name>
</gene>
<comment type="caution">
    <text evidence="1">The sequence shown here is derived from an EMBL/GenBank/DDBJ whole genome shotgun (WGS) entry which is preliminary data.</text>
</comment>
<dbReference type="AlphaFoldDB" id="A0A1E3X4Q9"/>
<evidence type="ECO:0008006" key="3">
    <source>
        <dbReference type="Google" id="ProtNLM"/>
    </source>
</evidence>
<protein>
    <recommendedName>
        <fullName evidence="3">DUF1670 domain-containing protein</fullName>
    </recommendedName>
</protein>
<accession>A0A1E3X4Q9</accession>
<reference evidence="1 2" key="1">
    <citation type="submission" date="2016-07" db="EMBL/GenBank/DDBJ databases">
        <title>Draft genome of Scalindua rubra, obtained from a brine-seawater interface in the Red Sea, sheds light on salt adaptation in anammox bacteria.</title>
        <authorList>
            <person name="Speth D.R."/>
            <person name="Lagkouvardos I."/>
            <person name="Wang Y."/>
            <person name="Qian P.-Y."/>
            <person name="Dutilh B.E."/>
            <person name="Jetten M.S."/>
        </authorList>
    </citation>
    <scope>NUCLEOTIDE SEQUENCE [LARGE SCALE GENOMIC DNA]</scope>
    <source>
        <strain evidence="1">BSI-1</strain>
    </source>
</reference>
<organism evidence="1 2">
    <name type="scientific">Candidatus Scalindua rubra</name>
    <dbReference type="NCBI Taxonomy" id="1872076"/>
    <lineage>
        <taxon>Bacteria</taxon>
        <taxon>Pseudomonadati</taxon>
        <taxon>Planctomycetota</taxon>
        <taxon>Candidatus Brocadiia</taxon>
        <taxon>Candidatus Brocadiales</taxon>
        <taxon>Candidatus Scalinduaceae</taxon>
        <taxon>Candidatus Scalindua</taxon>
    </lineage>
</organism>
<proteinExistence type="predicted"/>
<name>A0A1E3X4Q9_9BACT</name>
<dbReference type="Pfam" id="PF07900">
    <property type="entry name" value="DUF1670"/>
    <property type="match status" value="1"/>
</dbReference>
<dbReference type="EMBL" id="MAYW01000191">
    <property type="protein sequence ID" value="ODS30663.1"/>
    <property type="molecule type" value="Genomic_DNA"/>
</dbReference>